<evidence type="ECO:0000259" key="8">
    <source>
        <dbReference type="Pfam" id="PF13567"/>
    </source>
</evidence>
<dbReference type="Pfam" id="PF03772">
    <property type="entry name" value="Competence"/>
    <property type="match status" value="1"/>
</dbReference>
<feature type="transmembrane region" description="Helical" evidence="6">
    <location>
        <begin position="343"/>
        <end position="362"/>
    </location>
</feature>
<feature type="transmembrane region" description="Helical" evidence="6">
    <location>
        <begin position="461"/>
        <end position="481"/>
    </location>
</feature>
<dbReference type="InterPro" id="IPR052159">
    <property type="entry name" value="Competence_DNA_uptake"/>
</dbReference>
<keyword evidence="2" id="KW-1003">Cell membrane</keyword>
<sequence length="619" mass="72533">MQMIEPQLICYICIICEKFLRMQKQPLLILLLCFILGILFQEYLVMSPMAVYSFVVISAASLFSLLIRNRFFQLIKYYLLGFFFFAIGVFVHFQNSQQPKLPSLREKETIVFQLNKKLNSNEKNRRYVVEVIAVPDLRSKENIPVKTVLSIPKSQELLDFNHYYKAKAYIHQPEEIKNNFQFDYKKYLARQSIYFQAYLPNDLLKAEKQSVTFGDKIRQKRLDILGEINHSSLSPKIQEFLKGIILADRTEMDAETVKDFNQTGLVHLLAISGSHMVIIFWITLLVFNQIIPVQFRKFSIILSVLLIWFFAIFIDYGSSVMRSCLMITCYYIMVLLQRKSDLLHSLALSAFLILMFDSQQLFDVGFQLSYVAVLGIWWLTIPIKKLFRKPKYKAEKFFYEITAMTFAAQIATLPLAIYYFHQFSFISIIANLLIIPLSEIIIVSSLLIVILIALGFGNIPFLYLIFDGFVAYILEIIHWFSDSESLMTRNIPLNILELSILLLAIYFLKFIIQDILNPKNILRFGFCLLAFFGVKISFNIYNFNKNEMLVHSFYKEKFVSIKNRGQVVFWLKGNKNQEKIKDFVIKPYLTSRRVQDYKVEYIPDNTEAFVYDGKAYQLR</sequence>
<evidence type="ECO:0000256" key="3">
    <source>
        <dbReference type="ARBA" id="ARBA00022692"/>
    </source>
</evidence>
<dbReference type="Proteomes" id="UP000187261">
    <property type="component" value="Unassembled WGS sequence"/>
</dbReference>
<feature type="transmembrane region" description="Helical" evidence="6">
    <location>
        <begin position="298"/>
        <end position="314"/>
    </location>
</feature>
<evidence type="ECO:0000256" key="2">
    <source>
        <dbReference type="ARBA" id="ARBA00022475"/>
    </source>
</evidence>
<keyword evidence="3 6" id="KW-0812">Transmembrane</keyword>
<feature type="transmembrane region" description="Helical" evidence="6">
    <location>
        <begin position="399"/>
        <end position="420"/>
    </location>
</feature>
<evidence type="ECO:0000256" key="4">
    <source>
        <dbReference type="ARBA" id="ARBA00022989"/>
    </source>
</evidence>
<dbReference type="Pfam" id="PF13567">
    <property type="entry name" value="DUF4131"/>
    <property type="match status" value="1"/>
</dbReference>
<keyword evidence="10" id="KW-1185">Reference proteome</keyword>
<evidence type="ECO:0000256" key="6">
    <source>
        <dbReference type="SAM" id="Phobius"/>
    </source>
</evidence>
<feature type="transmembrane region" description="Helical" evidence="6">
    <location>
        <begin position="50"/>
        <end position="67"/>
    </location>
</feature>
<name>A0A1U7PXM7_9FLAO</name>
<feature type="transmembrane region" description="Helical" evidence="6">
    <location>
        <begin position="426"/>
        <end position="454"/>
    </location>
</feature>
<evidence type="ECO:0000259" key="7">
    <source>
        <dbReference type="Pfam" id="PF03772"/>
    </source>
</evidence>
<organism evidence="9 10">
    <name type="scientific">Epilithonimonas bovis DSM 19482</name>
    <dbReference type="NCBI Taxonomy" id="1121284"/>
    <lineage>
        <taxon>Bacteria</taxon>
        <taxon>Pseudomonadati</taxon>
        <taxon>Bacteroidota</taxon>
        <taxon>Flavobacteriia</taxon>
        <taxon>Flavobacteriales</taxon>
        <taxon>Weeksellaceae</taxon>
        <taxon>Chryseobacterium group</taxon>
        <taxon>Epilithonimonas</taxon>
    </lineage>
</organism>
<dbReference type="InterPro" id="IPR004477">
    <property type="entry name" value="ComEC_N"/>
</dbReference>
<protein>
    <submittedName>
        <fullName evidence="9">Competence protein ComEC</fullName>
    </submittedName>
</protein>
<dbReference type="EMBL" id="FTPU01000023">
    <property type="protein sequence ID" value="SIT97447.1"/>
    <property type="molecule type" value="Genomic_DNA"/>
</dbReference>
<feature type="transmembrane region" description="Helical" evidence="6">
    <location>
        <begin position="27"/>
        <end position="44"/>
    </location>
</feature>
<accession>A0A1U7PXM7</accession>
<dbReference type="AlphaFoldDB" id="A0A1U7PXM7"/>
<gene>
    <name evidence="9" type="ORF">SAMN05660493_02165</name>
</gene>
<feature type="domain" description="ComEC/Rec2-related protein" evidence="7">
    <location>
        <begin position="245"/>
        <end position="508"/>
    </location>
</feature>
<keyword evidence="4 6" id="KW-1133">Transmembrane helix</keyword>
<feature type="transmembrane region" description="Helical" evidence="6">
    <location>
        <begin position="493"/>
        <end position="512"/>
    </location>
</feature>
<dbReference type="NCBIfam" id="TIGR00360">
    <property type="entry name" value="ComEC_N-term"/>
    <property type="match status" value="1"/>
</dbReference>
<feature type="transmembrane region" description="Helical" evidence="6">
    <location>
        <begin position="74"/>
        <end position="93"/>
    </location>
</feature>
<feature type="transmembrane region" description="Helical" evidence="6">
    <location>
        <begin position="265"/>
        <end position="286"/>
    </location>
</feature>
<proteinExistence type="predicted"/>
<dbReference type="PANTHER" id="PTHR30619">
    <property type="entry name" value="DNA INTERNALIZATION/COMPETENCE PROTEIN COMEC/REC2"/>
    <property type="match status" value="1"/>
</dbReference>
<dbReference type="GO" id="GO:0005886">
    <property type="term" value="C:plasma membrane"/>
    <property type="evidence" value="ECO:0007669"/>
    <property type="project" value="UniProtKB-SubCell"/>
</dbReference>
<evidence type="ECO:0000313" key="9">
    <source>
        <dbReference type="EMBL" id="SIT97447.1"/>
    </source>
</evidence>
<dbReference type="InterPro" id="IPR025405">
    <property type="entry name" value="DUF4131"/>
</dbReference>
<dbReference type="PANTHER" id="PTHR30619:SF1">
    <property type="entry name" value="RECOMBINATION PROTEIN 2"/>
    <property type="match status" value="1"/>
</dbReference>
<feature type="transmembrane region" description="Helical" evidence="6">
    <location>
        <begin position="368"/>
        <end position="387"/>
    </location>
</feature>
<evidence type="ECO:0000256" key="5">
    <source>
        <dbReference type="ARBA" id="ARBA00023136"/>
    </source>
</evidence>
<feature type="transmembrane region" description="Helical" evidence="6">
    <location>
        <begin position="524"/>
        <end position="543"/>
    </location>
</feature>
<dbReference type="STRING" id="1121284.SAMN05660493_02165"/>
<comment type="subcellular location">
    <subcellularLocation>
        <location evidence="1">Cell membrane</location>
        <topology evidence="1">Multi-pass membrane protein</topology>
    </subcellularLocation>
</comment>
<reference evidence="10" key="1">
    <citation type="submission" date="2016-10" db="EMBL/GenBank/DDBJ databases">
        <authorList>
            <person name="Varghese N."/>
            <person name="Submissions S."/>
        </authorList>
    </citation>
    <scope>NUCLEOTIDE SEQUENCE [LARGE SCALE GENOMIC DNA]</scope>
    <source>
        <strain evidence="10">DSM 19482</strain>
    </source>
</reference>
<evidence type="ECO:0000313" key="10">
    <source>
        <dbReference type="Proteomes" id="UP000187261"/>
    </source>
</evidence>
<evidence type="ECO:0000256" key="1">
    <source>
        <dbReference type="ARBA" id="ARBA00004651"/>
    </source>
</evidence>
<feature type="domain" description="DUF4131" evidence="8">
    <location>
        <begin position="55"/>
        <end position="200"/>
    </location>
</feature>
<keyword evidence="5 6" id="KW-0472">Membrane</keyword>